<dbReference type="RefSeq" id="WP_163806397.1">
    <property type="nucleotide sequence ID" value="NZ_AP022620.1"/>
</dbReference>
<dbReference type="SUPFAM" id="SSF51735">
    <property type="entry name" value="NAD(P)-binding Rossmann-fold domains"/>
    <property type="match status" value="1"/>
</dbReference>
<dbReference type="AlphaFoldDB" id="A0A6N4WHC6"/>
<dbReference type="PANTHER" id="PTHR24320">
    <property type="entry name" value="RETINOL DEHYDROGENASE"/>
    <property type="match status" value="1"/>
</dbReference>
<dbReference type="PANTHER" id="PTHR24320:SF148">
    <property type="entry name" value="NAD(P)-BINDING ROSSMANN-FOLD SUPERFAMILY PROTEIN"/>
    <property type="match status" value="1"/>
</dbReference>
<evidence type="ECO:0000313" key="3">
    <source>
        <dbReference type="EMBL" id="BBZ79322.1"/>
    </source>
</evidence>
<dbReference type="EMBL" id="AP022620">
    <property type="protein sequence ID" value="BBZ79322.1"/>
    <property type="molecule type" value="Genomic_DNA"/>
</dbReference>
<proteinExistence type="inferred from homology"/>
<keyword evidence="4" id="KW-1185">Reference proteome</keyword>
<protein>
    <submittedName>
        <fullName evidence="3">Short-chain dehydrogenase</fullName>
    </submittedName>
</protein>
<dbReference type="Gene3D" id="3.40.50.720">
    <property type="entry name" value="NAD(P)-binding Rossmann-like Domain"/>
    <property type="match status" value="1"/>
</dbReference>
<name>A0A6N4WHC6_9MYCO</name>
<gene>
    <name evidence="3" type="ORF">MANY_46590</name>
</gene>
<dbReference type="NCBIfam" id="NF004846">
    <property type="entry name" value="PRK06197.1"/>
    <property type="match status" value="1"/>
</dbReference>
<keyword evidence="2" id="KW-0560">Oxidoreductase</keyword>
<evidence type="ECO:0000313" key="4">
    <source>
        <dbReference type="Proteomes" id="UP000467249"/>
    </source>
</evidence>
<dbReference type="KEGG" id="many:MANY_46590"/>
<dbReference type="GO" id="GO:0016491">
    <property type="term" value="F:oxidoreductase activity"/>
    <property type="evidence" value="ECO:0007669"/>
    <property type="project" value="UniProtKB-KW"/>
</dbReference>
<evidence type="ECO:0000256" key="1">
    <source>
        <dbReference type="ARBA" id="ARBA00006484"/>
    </source>
</evidence>
<reference evidence="3 4" key="1">
    <citation type="journal article" date="2019" name="Emerg. Microbes Infect.">
        <title>Comprehensive subspecies identification of 175 nontuberculous mycobacteria species based on 7547 genomic profiles.</title>
        <authorList>
            <person name="Matsumoto Y."/>
            <person name="Kinjo T."/>
            <person name="Motooka D."/>
            <person name="Nabeya D."/>
            <person name="Jung N."/>
            <person name="Uechi K."/>
            <person name="Horii T."/>
            <person name="Iida T."/>
            <person name="Fujita J."/>
            <person name="Nakamura S."/>
        </authorList>
    </citation>
    <scope>NUCLEOTIDE SEQUENCE [LARGE SCALE GENOMIC DNA]</scope>
    <source>
        <strain evidence="3 4">JCM 30275</strain>
    </source>
</reference>
<dbReference type="InterPro" id="IPR036291">
    <property type="entry name" value="NAD(P)-bd_dom_sf"/>
</dbReference>
<dbReference type="CDD" id="cd05327">
    <property type="entry name" value="retinol-DH_like_SDR_c_like"/>
    <property type="match status" value="1"/>
</dbReference>
<comment type="similarity">
    <text evidence="1">Belongs to the short-chain dehydrogenases/reductases (SDR) family.</text>
</comment>
<sequence>MTGSRWTAADVSPQHGRVAVITGANSGIGFQTAIVLAGRGAKVVMAVRNLDKGRAAREQILATVPAAKVSLQQLDLASLESIRAAAEALRSEYPRIDLLINNGGVAWTSKQTTRDGFELQFGTNHLGHFALTGLLLDTLLPVPGSRIVTVSSLAHGTLADIDFDDLQSARRYSRIPAYARSKLANLLFTYELQRRLGQAAAGTIAVAAHPGVSYTELGRNLPSILQPATRFIGPLILQSAAMGALTLLRAATDPDVRGGQYYGPDGTGERRGYPVVVQSSTRSHDLDLQRRLWSVSEELTEVRFPI</sequence>
<organism evidence="3 4">
    <name type="scientific">Mycolicibacterium anyangense</name>
    <dbReference type="NCBI Taxonomy" id="1431246"/>
    <lineage>
        <taxon>Bacteria</taxon>
        <taxon>Bacillati</taxon>
        <taxon>Actinomycetota</taxon>
        <taxon>Actinomycetes</taxon>
        <taxon>Mycobacteriales</taxon>
        <taxon>Mycobacteriaceae</taxon>
        <taxon>Mycolicibacterium</taxon>
    </lineage>
</organism>
<dbReference type="FunFam" id="3.40.50.720:FF:000399">
    <property type="entry name" value="Probable oxidoreductase"/>
    <property type="match status" value="1"/>
</dbReference>
<dbReference type="PRINTS" id="PR00081">
    <property type="entry name" value="GDHRDH"/>
</dbReference>
<dbReference type="Pfam" id="PF00106">
    <property type="entry name" value="adh_short"/>
    <property type="match status" value="1"/>
</dbReference>
<accession>A0A6N4WHC6</accession>
<dbReference type="InterPro" id="IPR002347">
    <property type="entry name" value="SDR_fam"/>
</dbReference>
<dbReference type="Proteomes" id="UP000467249">
    <property type="component" value="Chromosome"/>
</dbReference>
<evidence type="ECO:0000256" key="2">
    <source>
        <dbReference type="ARBA" id="ARBA00023002"/>
    </source>
</evidence>